<dbReference type="InterPro" id="IPR004960">
    <property type="entry name" value="LipA_acyltrans"/>
</dbReference>
<keyword evidence="6" id="KW-0012">Acyltransferase</keyword>
<dbReference type="PANTHER" id="PTHR30606:SF10">
    <property type="entry name" value="PHOSPHATIDYLINOSITOL MANNOSIDE ACYLTRANSFERASE"/>
    <property type="match status" value="1"/>
</dbReference>
<keyword evidence="3" id="KW-0997">Cell inner membrane</keyword>
<evidence type="ECO:0000256" key="7">
    <source>
        <dbReference type="SAM" id="Phobius"/>
    </source>
</evidence>
<keyword evidence="7" id="KW-1133">Transmembrane helix</keyword>
<keyword evidence="7" id="KW-0812">Transmembrane</keyword>
<feature type="transmembrane region" description="Helical" evidence="7">
    <location>
        <begin position="6"/>
        <end position="39"/>
    </location>
</feature>
<dbReference type="GO" id="GO:0016746">
    <property type="term" value="F:acyltransferase activity"/>
    <property type="evidence" value="ECO:0007669"/>
    <property type="project" value="UniProtKB-KW"/>
</dbReference>
<gene>
    <name evidence="8" type="ORF">METZ01_LOCUS55751</name>
</gene>
<evidence type="ECO:0000256" key="3">
    <source>
        <dbReference type="ARBA" id="ARBA00022519"/>
    </source>
</evidence>
<evidence type="ECO:0000256" key="1">
    <source>
        <dbReference type="ARBA" id="ARBA00004533"/>
    </source>
</evidence>
<dbReference type="PANTHER" id="PTHR30606">
    <property type="entry name" value="LIPID A BIOSYNTHESIS LAUROYL ACYLTRANSFERASE"/>
    <property type="match status" value="1"/>
</dbReference>
<dbReference type="GO" id="GO:1901137">
    <property type="term" value="P:carbohydrate derivative biosynthetic process"/>
    <property type="evidence" value="ECO:0007669"/>
    <property type="project" value="UniProtKB-ARBA"/>
</dbReference>
<evidence type="ECO:0000256" key="4">
    <source>
        <dbReference type="ARBA" id="ARBA00022679"/>
    </source>
</evidence>
<keyword evidence="5 7" id="KW-0472">Membrane</keyword>
<keyword evidence="4" id="KW-0808">Transferase</keyword>
<protein>
    <recommendedName>
        <fullName evidence="9">Lipid A biosynthesis acyltransferase</fullName>
    </recommendedName>
</protein>
<accession>A0A381SKN9</accession>
<name>A0A381SKN9_9ZZZZ</name>
<dbReference type="GO" id="GO:0005886">
    <property type="term" value="C:plasma membrane"/>
    <property type="evidence" value="ECO:0007669"/>
    <property type="project" value="UniProtKB-SubCell"/>
</dbReference>
<evidence type="ECO:0000256" key="2">
    <source>
        <dbReference type="ARBA" id="ARBA00022475"/>
    </source>
</evidence>
<evidence type="ECO:0000256" key="5">
    <source>
        <dbReference type="ARBA" id="ARBA00023136"/>
    </source>
</evidence>
<comment type="subcellular location">
    <subcellularLocation>
        <location evidence="1">Cell inner membrane</location>
    </subcellularLocation>
</comment>
<organism evidence="8">
    <name type="scientific">marine metagenome</name>
    <dbReference type="NCBI Taxonomy" id="408172"/>
    <lineage>
        <taxon>unclassified sequences</taxon>
        <taxon>metagenomes</taxon>
        <taxon>ecological metagenomes</taxon>
    </lineage>
</organism>
<evidence type="ECO:0008006" key="9">
    <source>
        <dbReference type="Google" id="ProtNLM"/>
    </source>
</evidence>
<evidence type="ECO:0000313" key="8">
    <source>
        <dbReference type="EMBL" id="SVA02897.1"/>
    </source>
</evidence>
<evidence type="ECO:0000256" key="6">
    <source>
        <dbReference type="ARBA" id="ARBA00023315"/>
    </source>
</evidence>
<keyword evidence="2" id="KW-1003">Cell membrane</keyword>
<dbReference type="EMBL" id="UINC01003053">
    <property type="protein sequence ID" value="SVA02897.1"/>
    <property type="molecule type" value="Genomic_DNA"/>
</dbReference>
<reference evidence="8" key="1">
    <citation type="submission" date="2018-05" db="EMBL/GenBank/DDBJ databases">
        <authorList>
            <person name="Lanie J.A."/>
            <person name="Ng W.-L."/>
            <person name="Kazmierczak K.M."/>
            <person name="Andrzejewski T.M."/>
            <person name="Davidsen T.M."/>
            <person name="Wayne K.J."/>
            <person name="Tettelin H."/>
            <person name="Glass J.I."/>
            <person name="Rusch D."/>
            <person name="Podicherti R."/>
            <person name="Tsui H.-C.T."/>
            <person name="Winkler M.E."/>
        </authorList>
    </citation>
    <scope>NUCLEOTIDE SEQUENCE</scope>
</reference>
<dbReference type="AlphaFoldDB" id="A0A381SKN9"/>
<dbReference type="Pfam" id="PF03279">
    <property type="entry name" value="Lip_A_acyltrans"/>
    <property type="match status" value="1"/>
</dbReference>
<sequence length="289" mass="34836">MKLVTYLIIYPVILAISYLPFRILYFCSDITYYLLYYVFRYRRKIVRSNLEISKISNSKKELVEIEKKFYRHITDVFFEMFKFFSISPKEIKKRFVIENREVLDKLAKKNKSVVFMVAHHGGFEYFMSIGYHVPHHPFAVYTPLSNKHLDNLVKRIRLKHGSRLISRYETAEYIKNQIKENKLFLYGMAADQSAQIRSITYWKEFLGVKVPVFTGSERIAKEHDIPVAFGEMKKVKRGYYKVFVEMISEYPNEYKDFEITDIYLSKVEKQIKDHPELYFWTHNRFKHKD</sequence>
<proteinExistence type="predicted"/>
<dbReference type="GO" id="GO:0008610">
    <property type="term" value="P:lipid biosynthetic process"/>
    <property type="evidence" value="ECO:0007669"/>
    <property type="project" value="UniProtKB-ARBA"/>
</dbReference>
<dbReference type="CDD" id="cd07984">
    <property type="entry name" value="LPLAT_LABLAT-like"/>
    <property type="match status" value="1"/>
</dbReference>
<feature type="non-terminal residue" evidence="8">
    <location>
        <position position="1"/>
    </location>
</feature>
<feature type="non-terminal residue" evidence="8">
    <location>
        <position position="289"/>
    </location>
</feature>